<gene>
    <name evidence="7" type="primary">murF</name>
    <name evidence="7" type="ORF">EH105704_08_00500</name>
</gene>
<comment type="caution">
    <text evidence="7">The sequence shown here is derived from an EMBL/GenBank/DDBJ whole genome shotgun (WGS) entry which is preliminary data.</text>
</comment>
<feature type="compositionally biased region" description="Polar residues" evidence="4">
    <location>
        <begin position="1"/>
        <end position="15"/>
    </location>
</feature>
<dbReference type="GO" id="GO:0016881">
    <property type="term" value="F:acid-amino acid ligase activity"/>
    <property type="evidence" value="ECO:0007669"/>
    <property type="project" value="InterPro"/>
</dbReference>
<feature type="region of interest" description="Disordered" evidence="4">
    <location>
        <begin position="1"/>
        <end position="21"/>
    </location>
</feature>
<evidence type="ECO:0000259" key="6">
    <source>
        <dbReference type="Pfam" id="PF08245"/>
    </source>
</evidence>
<keyword evidence="1 7" id="KW-0436">Ligase</keyword>
<dbReference type="AlphaFoldDB" id="H5V3W4"/>
<dbReference type="InterPro" id="IPR036615">
    <property type="entry name" value="Mur_ligase_C_dom_sf"/>
</dbReference>
<protein>
    <submittedName>
        <fullName evidence="7">UDP-N-acetylmuramoyl-tripeptide--D-alanyl-D-alanine ligase</fullName>
    </submittedName>
</protein>
<dbReference type="SUPFAM" id="SSF53623">
    <property type="entry name" value="MurD-like peptide ligases, catalytic domain"/>
    <property type="match status" value="1"/>
</dbReference>
<dbReference type="Pfam" id="PF08245">
    <property type="entry name" value="Mur_ligase_M"/>
    <property type="match status" value="1"/>
</dbReference>
<evidence type="ECO:0000256" key="3">
    <source>
        <dbReference type="ARBA" id="ARBA00022840"/>
    </source>
</evidence>
<dbReference type="Gene3D" id="3.40.1190.10">
    <property type="entry name" value="Mur-like, catalytic domain"/>
    <property type="match status" value="1"/>
</dbReference>
<feature type="domain" description="Mur ligase C-terminal" evidence="5">
    <location>
        <begin position="350"/>
        <end position="463"/>
    </location>
</feature>
<evidence type="ECO:0000256" key="4">
    <source>
        <dbReference type="SAM" id="MobiDB-lite"/>
    </source>
</evidence>
<dbReference type="GO" id="GO:0005524">
    <property type="term" value="F:ATP binding"/>
    <property type="evidence" value="ECO:0007669"/>
    <property type="project" value="UniProtKB-KW"/>
</dbReference>
<dbReference type="Pfam" id="PF02875">
    <property type="entry name" value="Mur_ligase_C"/>
    <property type="match status" value="1"/>
</dbReference>
<dbReference type="SUPFAM" id="SSF53244">
    <property type="entry name" value="MurD-like peptide ligases, peptide-binding domain"/>
    <property type="match status" value="1"/>
</dbReference>
<dbReference type="EMBL" id="BAFF01000008">
    <property type="protein sequence ID" value="GAB52672.1"/>
    <property type="molecule type" value="Genomic_DNA"/>
</dbReference>
<keyword evidence="8" id="KW-1185">Reference proteome</keyword>
<dbReference type="InterPro" id="IPR036565">
    <property type="entry name" value="Mur-like_cat_sf"/>
</dbReference>
<dbReference type="PANTHER" id="PTHR43024:SF1">
    <property type="entry name" value="UDP-N-ACETYLMURAMOYL-TRIPEPTIDE--D-ALANYL-D-ALANINE LIGASE"/>
    <property type="match status" value="1"/>
</dbReference>
<name>H5V3W4_ATLHE</name>
<accession>H5V3W4</accession>
<dbReference type="InterPro" id="IPR004101">
    <property type="entry name" value="Mur_ligase_C"/>
</dbReference>
<proteinExistence type="predicted"/>
<feature type="domain" description="Mur ligase central" evidence="6">
    <location>
        <begin position="132"/>
        <end position="315"/>
    </location>
</feature>
<keyword evidence="2" id="KW-0547">Nucleotide-binding</keyword>
<dbReference type="InterPro" id="IPR051046">
    <property type="entry name" value="MurCDEF_CellWall_CoF430Synth"/>
</dbReference>
<dbReference type="PANTHER" id="PTHR43024">
    <property type="entry name" value="UDP-N-ACETYLMURAMOYL-TRIPEPTIDE--D-ALANYL-D-ALANINE LIGASE"/>
    <property type="match status" value="1"/>
</dbReference>
<evidence type="ECO:0000259" key="5">
    <source>
        <dbReference type="Pfam" id="PF02875"/>
    </source>
</evidence>
<organism evidence="7 8">
    <name type="scientific">Atlantibacter hermannii NBRC 105704</name>
    <dbReference type="NCBI Taxonomy" id="1115512"/>
    <lineage>
        <taxon>Bacteria</taxon>
        <taxon>Pseudomonadati</taxon>
        <taxon>Pseudomonadota</taxon>
        <taxon>Gammaproteobacteria</taxon>
        <taxon>Enterobacterales</taxon>
        <taxon>Enterobacteriaceae</taxon>
        <taxon>Atlantibacter</taxon>
    </lineage>
</organism>
<evidence type="ECO:0000256" key="2">
    <source>
        <dbReference type="ARBA" id="ARBA00022741"/>
    </source>
</evidence>
<evidence type="ECO:0000256" key="1">
    <source>
        <dbReference type="ARBA" id="ARBA00022598"/>
    </source>
</evidence>
<dbReference type="RefSeq" id="WP_002436672.1">
    <property type="nucleotide sequence ID" value="NZ_BAFF01000008.1"/>
</dbReference>
<evidence type="ECO:0000313" key="7">
    <source>
        <dbReference type="EMBL" id="GAB52672.1"/>
    </source>
</evidence>
<dbReference type="InterPro" id="IPR013221">
    <property type="entry name" value="Mur_ligase_cen"/>
</dbReference>
<sequence length="480" mass="51395">MDDNNNSVAKNSRSGGSADANGFWTAKDVELATGGEWLQAPPQDWRATGLSIYAPAMQPANMAVVRTEKDTCGMPEAAVHTMLQQPACLITTAPEELTNPQVPVLKISDGTEAVLSLGRYARNQMAGKVIGVTGSAGKTTCVAMLAGALSAWGSVCKSAFNANLPRGVAWNLASVPWDAPFAVLEMAIGRMGISARMARPHIAVFTNIQPAHLGEKDTLRDIAVTKSAIFSGMTPGSIAVLNRDMLEWETVREAAEKRQLTILTYGESSGCDFQLLKYEADTHRVTVNAQGQTLSYVPGAGGKHMAINSLAVLATVAALGLPLAPATEKLALFQALAGRGEESSILLNGQRITVLDDAYNANPGSMAAALERLSETQPAGRRIAVLGEMAELGRDTQRYHTEMAALINRSQIDRVYLAGEAYAECWQQIDNARKGEFVASHLALKPLLLNTLQEGDVVLFKGSHSTRIHELVRWMSALNK</sequence>
<dbReference type="Proteomes" id="UP000010297">
    <property type="component" value="Unassembled WGS sequence"/>
</dbReference>
<evidence type="ECO:0000313" key="8">
    <source>
        <dbReference type="Proteomes" id="UP000010297"/>
    </source>
</evidence>
<reference evidence="7 8" key="1">
    <citation type="submission" date="2012-02" db="EMBL/GenBank/DDBJ databases">
        <title>Whole genome shotgun sequence of Escherichia hermannii NBRC 105704.</title>
        <authorList>
            <person name="Yoshida I."/>
            <person name="Hosoyama A."/>
            <person name="Tsuchikane K."/>
            <person name="Katsumata H."/>
            <person name="Yamazaki S."/>
            <person name="Fujita N."/>
        </authorList>
    </citation>
    <scope>NUCLEOTIDE SEQUENCE [LARGE SCALE GENOMIC DNA]</scope>
    <source>
        <strain evidence="7 8">NBRC 105704</strain>
    </source>
</reference>
<dbReference type="eggNOG" id="COG0770">
    <property type="taxonomic scope" value="Bacteria"/>
</dbReference>
<dbReference type="Gene3D" id="3.90.190.20">
    <property type="entry name" value="Mur ligase, C-terminal domain"/>
    <property type="match status" value="1"/>
</dbReference>
<keyword evidence="3" id="KW-0067">ATP-binding</keyword>
<dbReference type="GeneID" id="92830763"/>